<proteinExistence type="predicted"/>
<dbReference type="EMBL" id="FCOC02000004">
    <property type="protein sequence ID" value="SAL25134.1"/>
    <property type="molecule type" value="Genomic_DNA"/>
</dbReference>
<accession>A0A158FZ58</accession>
<gene>
    <name evidence="1" type="ORF">AWB64_02011</name>
</gene>
<sequence length="79" mass="8626">MILYHRGAAIQPSVTRRGHTYIARVSLLEEDGEATSLGDLGEFANYDCAYAFAVRCATAFVDGQPMPRSPFNASLLRTS</sequence>
<name>A0A158FZ58_CABSO</name>
<dbReference type="Proteomes" id="UP000054893">
    <property type="component" value="Unassembled WGS sequence"/>
</dbReference>
<reference evidence="1 2" key="1">
    <citation type="submission" date="2016-01" db="EMBL/GenBank/DDBJ databases">
        <authorList>
            <person name="Oliw E.H."/>
        </authorList>
    </citation>
    <scope>NUCLEOTIDE SEQUENCE [LARGE SCALE GENOMIC DNA]</scope>
    <source>
        <strain evidence="1">LMG 22029</strain>
    </source>
</reference>
<protein>
    <submittedName>
        <fullName evidence="1">Uncharacterized protein</fullName>
    </submittedName>
</protein>
<evidence type="ECO:0000313" key="2">
    <source>
        <dbReference type="Proteomes" id="UP000054893"/>
    </source>
</evidence>
<organism evidence="1 2">
    <name type="scientific">Caballeronia sordidicola</name>
    <name type="common">Burkholderia sordidicola</name>
    <dbReference type="NCBI Taxonomy" id="196367"/>
    <lineage>
        <taxon>Bacteria</taxon>
        <taxon>Pseudomonadati</taxon>
        <taxon>Pseudomonadota</taxon>
        <taxon>Betaproteobacteria</taxon>
        <taxon>Burkholderiales</taxon>
        <taxon>Burkholderiaceae</taxon>
        <taxon>Caballeronia</taxon>
    </lineage>
</organism>
<dbReference type="RefSeq" id="WP_060818532.1">
    <property type="nucleotide sequence ID" value="NZ_FCOC02000004.1"/>
</dbReference>
<dbReference type="AlphaFoldDB" id="A0A158FZ58"/>
<dbReference type="OrthoDB" id="9132596at2"/>
<evidence type="ECO:0000313" key="1">
    <source>
        <dbReference type="EMBL" id="SAL25134.1"/>
    </source>
</evidence>